<gene>
    <name evidence="1" type="ORF">I6N96_09045</name>
</gene>
<evidence type="ECO:0000313" key="1">
    <source>
        <dbReference type="EMBL" id="MBP1046429.1"/>
    </source>
</evidence>
<keyword evidence="2" id="KW-1185">Reference proteome</keyword>
<dbReference type="Proteomes" id="UP000673375">
    <property type="component" value="Unassembled WGS sequence"/>
</dbReference>
<protein>
    <submittedName>
        <fullName evidence="1">Uncharacterized protein</fullName>
    </submittedName>
</protein>
<dbReference type="EMBL" id="JAEDXU010000004">
    <property type="protein sequence ID" value="MBP1046429.1"/>
    <property type="molecule type" value="Genomic_DNA"/>
</dbReference>
<sequence>MSNRYSENQKQAAEKYFALKGGVILEQEEKASGNYVYQVQIAGSNKRFKIENNHLYWWESRSGNWIWRPIAGAKLPRMT</sequence>
<reference evidence="1 2" key="1">
    <citation type="submission" date="2020-12" db="EMBL/GenBank/DDBJ databases">
        <title>Vagococcus allomyrinae sp. nov. and Enterococcus lavae sp. nov., isolated from the larvae of Allomyrina dichotoma.</title>
        <authorList>
            <person name="Lee S.D."/>
        </authorList>
    </citation>
    <scope>NUCLEOTIDE SEQUENCE [LARGE SCALE GENOMIC DNA]</scope>
    <source>
        <strain evidence="1 2">BWM-S5</strain>
    </source>
</reference>
<comment type="caution">
    <text evidence="1">The sequence shown here is derived from an EMBL/GenBank/DDBJ whole genome shotgun (WGS) entry which is preliminary data.</text>
</comment>
<proteinExistence type="predicted"/>
<dbReference type="RefSeq" id="WP_209557250.1">
    <property type="nucleotide sequence ID" value="NZ_JAEDXU010000004.1"/>
</dbReference>
<organism evidence="1 2">
    <name type="scientific">Enterococcus larvae</name>
    <dbReference type="NCBI Taxonomy" id="2794352"/>
    <lineage>
        <taxon>Bacteria</taxon>
        <taxon>Bacillati</taxon>
        <taxon>Bacillota</taxon>
        <taxon>Bacilli</taxon>
        <taxon>Lactobacillales</taxon>
        <taxon>Enterococcaceae</taxon>
        <taxon>Enterococcus</taxon>
    </lineage>
</organism>
<name>A0ABS4CIX5_9ENTE</name>
<evidence type="ECO:0000313" key="2">
    <source>
        <dbReference type="Proteomes" id="UP000673375"/>
    </source>
</evidence>
<accession>A0ABS4CIX5</accession>